<comment type="similarity">
    <text evidence="2">Belongs to the dpy-30 family.</text>
</comment>
<evidence type="ECO:0000256" key="4">
    <source>
        <dbReference type="SAM" id="MobiDB-lite"/>
    </source>
</evidence>
<dbReference type="CDD" id="cd22965">
    <property type="entry name" value="DD_DPY30_SDC1"/>
    <property type="match status" value="1"/>
</dbReference>
<keyword evidence="3" id="KW-0539">Nucleus</keyword>
<evidence type="ECO:0000256" key="2">
    <source>
        <dbReference type="ARBA" id="ARBA00010849"/>
    </source>
</evidence>
<dbReference type="InterPro" id="IPR049629">
    <property type="entry name" value="DPY30_SDC1_DD"/>
</dbReference>
<accession>A0ABN7SG06</accession>
<name>A0ABN7SG06_OIKDI</name>
<dbReference type="Gene3D" id="1.20.890.10">
    <property type="entry name" value="cAMP-dependent protein kinase regulatory subunit, dimerization-anchoring domain"/>
    <property type="match status" value="1"/>
</dbReference>
<dbReference type="InterPro" id="IPR007858">
    <property type="entry name" value="Dpy-30_motif"/>
</dbReference>
<organism evidence="5 6">
    <name type="scientific">Oikopleura dioica</name>
    <name type="common">Tunicate</name>
    <dbReference type="NCBI Taxonomy" id="34765"/>
    <lineage>
        <taxon>Eukaryota</taxon>
        <taxon>Metazoa</taxon>
        <taxon>Chordata</taxon>
        <taxon>Tunicata</taxon>
        <taxon>Appendicularia</taxon>
        <taxon>Copelata</taxon>
        <taxon>Oikopleuridae</taxon>
        <taxon>Oikopleura</taxon>
    </lineage>
</organism>
<keyword evidence="6" id="KW-1185">Reference proteome</keyword>
<dbReference type="EMBL" id="OU015569">
    <property type="protein sequence ID" value="CAG5099285.1"/>
    <property type="molecule type" value="Genomic_DNA"/>
</dbReference>
<evidence type="ECO:0000313" key="6">
    <source>
        <dbReference type="Proteomes" id="UP001158576"/>
    </source>
</evidence>
<protein>
    <submittedName>
        <fullName evidence="5">Oidioi.mRNA.OKI2018_I69.XSR.g16410.t1.cds</fullName>
    </submittedName>
</protein>
<feature type="region of interest" description="Disordered" evidence="4">
    <location>
        <begin position="65"/>
        <end position="85"/>
    </location>
</feature>
<gene>
    <name evidence="5" type="ORF">OKIOD_LOCUS7968</name>
</gene>
<evidence type="ECO:0000313" key="5">
    <source>
        <dbReference type="EMBL" id="CAG5099285.1"/>
    </source>
</evidence>
<evidence type="ECO:0000256" key="3">
    <source>
        <dbReference type="ARBA" id="ARBA00023242"/>
    </source>
</evidence>
<dbReference type="Pfam" id="PF05186">
    <property type="entry name" value="Dpy-30"/>
    <property type="match status" value="1"/>
</dbReference>
<reference evidence="5 6" key="1">
    <citation type="submission" date="2021-04" db="EMBL/GenBank/DDBJ databases">
        <authorList>
            <person name="Bliznina A."/>
        </authorList>
    </citation>
    <scope>NUCLEOTIDE SEQUENCE [LARGE SCALE GENOMIC DNA]</scope>
</reference>
<dbReference type="Proteomes" id="UP001158576">
    <property type="component" value="Chromosome XSR"/>
</dbReference>
<sequence length="85" mass="9868">MSKDSSESVPKIQLKDLTGRKYLEEAVVPILTQALEDLVKERPSNSVTALEWLAQYLIKNKNWKEKQENEKKKELNKNNENEPKA</sequence>
<evidence type="ECO:0000256" key="1">
    <source>
        <dbReference type="ARBA" id="ARBA00004123"/>
    </source>
</evidence>
<comment type="subcellular location">
    <subcellularLocation>
        <location evidence="1">Nucleus</location>
    </subcellularLocation>
</comment>
<proteinExistence type="inferred from homology"/>